<comment type="cofactor">
    <cofactor evidence="12">
        <name>Mn(2+)</name>
        <dbReference type="ChEBI" id="CHEBI:29035"/>
    </cofactor>
    <cofactor evidence="12">
        <name>Mg(2+)</name>
        <dbReference type="ChEBI" id="CHEBI:18420"/>
    </cofactor>
    <text evidence="12">Manganese or magnesium. Binds 1 divalent metal ion per monomer in the absence of substrate. May bind a second metal ion after substrate binding.</text>
</comment>
<dbReference type="GO" id="GO:0004523">
    <property type="term" value="F:RNA-DNA hybrid ribonuclease activity"/>
    <property type="evidence" value="ECO:0007669"/>
    <property type="project" value="UniProtKB-UniRule"/>
</dbReference>
<evidence type="ECO:0000256" key="4">
    <source>
        <dbReference type="ARBA" id="ARBA00004496"/>
    </source>
</evidence>
<dbReference type="RefSeq" id="WP_189513467.1">
    <property type="nucleotide sequence ID" value="NZ_BMXG01000007.1"/>
</dbReference>
<evidence type="ECO:0000256" key="8">
    <source>
        <dbReference type="ARBA" id="ARBA00022723"/>
    </source>
</evidence>
<dbReference type="InterPro" id="IPR012337">
    <property type="entry name" value="RNaseH-like_sf"/>
</dbReference>
<dbReference type="GO" id="GO:0032299">
    <property type="term" value="C:ribonuclease H2 complex"/>
    <property type="evidence" value="ECO:0007669"/>
    <property type="project" value="TreeGrafter"/>
</dbReference>
<dbReference type="GO" id="GO:0043137">
    <property type="term" value="P:DNA replication, removal of RNA primer"/>
    <property type="evidence" value="ECO:0007669"/>
    <property type="project" value="TreeGrafter"/>
</dbReference>
<feature type="binding site" evidence="12">
    <location>
        <position position="218"/>
    </location>
    <ligand>
        <name>a divalent metal cation</name>
        <dbReference type="ChEBI" id="CHEBI:60240"/>
    </ligand>
</feature>
<evidence type="ECO:0000256" key="10">
    <source>
        <dbReference type="ARBA" id="ARBA00022801"/>
    </source>
</evidence>
<evidence type="ECO:0000259" key="14">
    <source>
        <dbReference type="PROSITE" id="PS51975"/>
    </source>
</evidence>
<evidence type="ECO:0000256" key="7">
    <source>
        <dbReference type="ARBA" id="ARBA00022722"/>
    </source>
</evidence>
<dbReference type="GO" id="GO:0006298">
    <property type="term" value="P:mismatch repair"/>
    <property type="evidence" value="ECO:0007669"/>
    <property type="project" value="TreeGrafter"/>
</dbReference>
<dbReference type="NCBIfam" id="TIGR00716">
    <property type="entry name" value="rnhC"/>
    <property type="match status" value="1"/>
</dbReference>
<gene>
    <name evidence="15" type="primary">rnhC</name>
    <name evidence="15" type="ORF">GCM10007047_14560</name>
</gene>
<evidence type="ECO:0000256" key="9">
    <source>
        <dbReference type="ARBA" id="ARBA00022759"/>
    </source>
</evidence>
<dbReference type="PANTHER" id="PTHR10954">
    <property type="entry name" value="RIBONUCLEASE H2 SUBUNIT A"/>
    <property type="match status" value="1"/>
</dbReference>
<dbReference type="CDD" id="cd06590">
    <property type="entry name" value="RNase_HII_bacteria_HIII_like"/>
    <property type="match status" value="1"/>
</dbReference>
<dbReference type="EMBL" id="BMXG01000007">
    <property type="protein sequence ID" value="GHB99412.1"/>
    <property type="molecule type" value="Genomic_DNA"/>
</dbReference>
<dbReference type="InterPro" id="IPR001352">
    <property type="entry name" value="RNase_HII/HIII"/>
</dbReference>
<comment type="caution">
    <text evidence="15">The sequence shown here is derived from an EMBL/GenBank/DDBJ whole genome shotgun (WGS) entry which is preliminary data.</text>
</comment>
<comment type="similarity">
    <text evidence="5">Belongs to the RNase HII family. RnhC subfamily.</text>
</comment>
<evidence type="ECO:0000256" key="12">
    <source>
        <dbReference type="PROSITE-ProRule" id="PRU01319"/>
    </source>
</evidence>
<dbReference type="Pfam" id="PF01351">
    <property type="entry name" value="RNase_HII"/>
    <property type="match status" value="1"/>
</dbReference>
<dbReference type="GO" id="GO:0003723">
    <property type="term" value="F:RNA binding"/>
    <property type="evidence" value="ECO:0007669"/>
    <property type="project" value="UniProtKB-UniRule"/>
</dbReference>
<keyword evidence="16" id="KW-1185">Reference proteome</keyword>
<name>A0A8J3DBK7_9BACT</name>
<reference evidence="15" key="2">
    <citation type="submission" date="2020-09" db="EMBL/GenBank/DDBJ databases">
        <authorList>
            <person name="Sun Q."/>
            <person name="Kim S."/>
        </authorList>
    </citation>
    <scope>NUCLEOTIDE SEQUENCE</scope>
    <source>
        <strain evidence="15">KCTC 12870</strain>
    </source>
</reference>
<evidence type="ECO:0000256" key="2">
    <source>
        <dbReference type="ARBA" id="ARBA00001946"/>
    </source>
</evidence>
<evidence type="ECO:0000256" key="13">
    <source>
        <dbReference type="RuleBase" id="RU003515"/>
    </source>
</evidence>
<feature type="domain" description="RNase H type-2" evidence="14">
    <location>
        <begin position="106"/>
        <end position="324"/>
    </location>
</feature>
<feature type="binding site" evidence="12">
    <location>
        <position position="112"/>
    </location>
    <ligand>
        <name>a divalent metal cation</name>
        <dbReference type="ChEBI" id="CHEBI:60240"/>
    </ligand>
</feature>
<sequence>MPKRKKQPVLEEEGPKKTTLYTIKLTDEQMVMVKEWCEKRLWEYYEVDYAHFGYKGDKINLVGYKSGKLVVQGKKTEDWVTFVLEAEITMTPELGYDEVNNPEWFTDHAGLDESGKGDLFGPLVSCCVVATGDMVTEWREAGIMDSKRITSDRAILKLDKIIVETKGVVVKRMALKMPKYNELYGKFGSNLNRLLAWQHAKCLESALAEKKVSWGLLDQFSKQPLVQCALTKDSFAATDFDLQMRTKAESDPVVAAASICARAEFVRRMADLSKIAGIPLAKGASATVKSQAKELVKKFGDDRLGEFAKLHFRTAFEARGLPVPEKKAWKK</sequence>
<dbReference type="GO" id="GO:0046872">
    <property type="term" value="F:metal ion binding"/>
    <property type="evidence" value="ECO:0007669"/>
    <property type="project" value="UniProtKB-KW"/>
</dbReference>
<protein>
    <recommendedName>
        <fullName evidence="13">Ribonuclease</fullName>
        <ecNumber evidence="13">3.1.26.4</ecNumber>
    </recommendedName>
</protein>
<feature type="binding site" evidence="12">
    <location>
        <position position="113"/>
    </location>
    <ligand>
        <name>a divalent metal cation</name>
        <dbReference type="ChEBI" id="CHEBI:60240"/>
    </ligand>
</feature>
<comment type="cofactor">
    <cofactor evidence="2">
        <name>Mg(2+)</name>
        <dbReference type="ChEBI" id="CHEBI:18420"/>
    </cofactor>
</comment>
<evidence type="ECO:0000256" key="3">
    <source>
        <dbReference type="ARBA" id="ARBA00004065"/>
    </source>
</evidence>
<keyword evidence="8 12" id="KW-0479">Metal-binding</keyword>
<dbReference type="InterPro" id="IPR004641">
    <property type="entry name" value="RNase_HIII"/>
</dbReference>
<dbReference type="SUPFAM" id="SSF53098">
    <property type="entry name" value="Ribonuclease H-like"/>
    <property type="match status" value="1"/>
</dbReference>
<dbReference type="PROSITE" id="PS51975">
    <property type="entry name" value="RNASE_H_2"/>
    <property type="match status" value="1"/>
</dbReference>
<dbReference type="GO" id="GO:0005737">
    <property type="term" value="C:cytoplasm"/>
    <property type="evidence" value="ECO:0007669"/>
    <property type="project" value="UniProtKB-SubCell"/>
</dbReference>
<evidence type="ECO:0000256" key="5">
    <source>
        <dbReference type="ARBA" id="ARBA00008378"/>
    </source>
</evidence>
<comment type="function">
    <text evidence="3 13">Endonuclease that specifically degrades the RNA of RNA-DNA hybrids.</text>
</comment>
<dbReference type="EC" id="3.1.26.4" evidence="13"/>
<dbReference type="PANTHER" id="PTHR10954:SF23">
    <property type="entry name" value="RIBONUCLEASE"/>
    <property type="match status" value="1"/>
</dbReference>
<dbReference type="InterPro" id="IPR012295">
    <property type="entry name" value="TBP_dom_sf"/>
</dbReference>
<dbReference type="Proteomes" id="UP000642829">
    <property type="component" value="Unassembled WGS sequence"/>
</dbReference>
<comment type="subcellular location">
    <subcellularLocation>
        <location evidence="4">Cytoplasm</location>
    </subcellularLocation>
</comment>
<keyword evidence="7 12" id="KW-0540">Nuclease</keyword>
<dbReference type="Gene3D" id="3.30.310.10">
    <property type="entry name" value="TATA-Binding Protein"/>
    <property type="match status" value="1"/>
</dbReference>
<dbReference type="Gene3D" id="3.30.420.10">
    <property type="entry name" value="Ribonuclease H-like superfamily/Ribonuclease H"/>
    <property type="match status" value="1"/>
</dbReference>
<keyword evidence="6" id="KW-0963">Cytoplasm</keyword>
<comment type="catalytic activity">
    <reaction evidence="1 12 13">
        <text>Endonucleolytic cleavage to 5'-phosphomonoester.</text>
        <dbReference type="EC" id="3.1.26.4"/>
    </reaction>
</comment>
<keyword evidence="9 12" id="KW-0255">Endonuclease</keyword>
<evidence type="ECO:0000256" key="6">
    <source>
        <dbReference type="ARBA" id="ARBA00022490"/>
    </source>
</evidence>
<dbReference type="InterPro" id="IPR036397">
    <property type="entry name" value="RNaseH_sf"/>
</dbReference>
<evidence type="ECO:0000313" key="15">
    <source>
        <dbReference type="EMBL" id="GHB99412.1"/>
    </source>
</evidence>
<reference evidence="15" key="1">
    <citation type="journal article" date="2014" name="Int. J. Syst. Evol. Microbiol.">
        <title>Complete genome sequence of Corynebacterium casei LMG S-19264T (=DSM 44701T), isolated from a smear-ripened cheese.</title>
        <authorList>
            <consortium name="US DOE Joint Genome Institute (JGI-PGF)"/>
            <person name="Walter F."/>
            <person name="Albersmeier A."/>
            <person name="Kalinowski J."/>
            <person name="Ruckert C."/>
        </authorList>
    </citation>
    <scope>NUCLEOTIDE SEQUENCE</scope>
    <source>
        <strain evidence="15">KCTC 12870</strain>
    </source>
</reference>
<dbReference type="InterPro" id="IPR024567">
    <property type="entry name" value="RNase_HII/HIII_dom"/>
</dbReference>
<accession>A0A8J3DBK7</accession>
<evidence type="ECO:0000256" key="1">
    <source>
        <dbReference type="ARBA" id="ARBA00000077"/>
    </source>
</evidence>
<keyword evidence="11" id="KW-0460">Magnesium</keyword>
<keyword evidence="10 12" id="KW-0378">Hydrolase</keyword>
<dbReference type="AlphaFoldDB" id="A0A8J3DBK7"/>
<proteinExistence type="inferred from homology"/>
<evidence type="ECO:0000313" key="16">
    <source>
        <dbReference type="Proteomes" id="UP000642829"/>
    </source>
</evidence>
<organism evidence="15 16">
    <name type="scientific">Cerasicoccus arenae</name>
    <dbReference type="NCBI Taxonomy" id="424488"/>
    <lineage>
        <taxon>Bacteria</taxon>
        <taxon>Pseudomonadati</taxon>
        <taxon>Verrucomicrobiota</taxon>
        <taxon>Opitutia</taxon>
        <taxon>Puniceicoccales</taxon>
        <taxon>Cerasicoccaceae</taxon>
        <taxon>Cerasicoccus</taxon>
    </lineage>
</organism>
<evidence type="ECO:0000256" key="11">
    <source>
        <dbReference type="ARBA" id="ARBA00022842"/>
    </source>
</evidence>